<sequence>MGRKLALRLSQVMITKNEEKNIERALTWGKDFLYEQIVVDTGSTDRTVEIAQKMGATVLHFDWINDFAAAKNFALKHASGDWIAILDADEYFDEETAKRVMEEIRQAEKMKVNCIVGYILNLNSDGGIREEIPQTRLFKNHCGIHYEGAIHEQLHCPAGLKGYYPKERMSIFHTGYMAEVLKEKIDANRNLDIIQKTLEKDPDNADMYGYLGDELMIRGKKEEASDAYRKSIELYGEPVPFGDRPIWTLETLIGNLIDERKYEEAEKYYHHAVKNCPRDADFDYLFGKDYFRKCEFDKAIPYLERVLNLLDGDPNATGRDAISHLELVYEMLSFSCFKAEGRMKDAVRYASILLHANKKKDNVLSTFLMAFSMLDGDRSANADVAMQGVQKIYDLNDVDDCVIVCKAAVRAEYKEFIALLDKVISPENMHRMAEIVAKESKASES</sequence>
<reference evidence="2 3" key="1">
    <citation type="submission" date="2016-10" db="EMBL/GenBank/DDBJ databases">
        <authorList>
            <person name="de Groot N.N."/>
        </authorList>
    </citation>
    <scope>NUCLEOTIDE SEQUENCE [LARGE SCALE GENOMIC DNA]</scope>
    <source>
        <strain evidence="2 3">F</strain>
    </source>
</reference>
<dbReference type="InterPro" id="IPR011990">
    <property type="entry name" value="TPR-like_helical_dom_sf"/>
</dbReference>
<dbReference type="SMART" id="SM00028">
    <property type="entry name" value="TPR"/>
    <property type="match status" value="3"/>
</dbReference>
<dbReference type="InterPro" id="IPR019734">
    <property type="entry name" value="TPR_rpt"/>
</dbReference>
<evidence type="ECO:0000313" key="2">
    <source>
        <dbReference type="EMBL" id="SFR70668.1"/>
    </source>
</evidence>
<dbReference type="InterPro" id="IPR029044">
    <property type="entry name" value="Nucleotide-diphossugar_trans"/>
</dbReference>
<dbReference type="InterPro" id="IPR001173">
    <property type="entry name" value="Glyco_trans_2-like"/>
</dbReference>
<feature type="domain" description="Glycosyltransferase 2-like" evidence="1">
    <location>
        <begin position="12"/>
        <end position="109"/>
    </location>
</feature>
<gene>
    <name evidence="2" type="ORF">SAMN02910262_00918</name>
</gene>
<dbReference type="PANTHER" id="PTHR43630:SF2">
    <property type="entry name" value="GLYCOSYLTRANSFERASE"/>
    <property type="match status" value="1"/>
</dbReference>
<name>A0A1I6IVC6_9FIRM</name>
<dbReference type="SUPFAM" id="SSF53448">
    <property type="entry name" value="Nucleotide-diphospho-sugar transferases"/>
    <property type="match status" value="1"/>
</dbReference>
<dbReference type="CDD" id="cd02511">
    <property type="entry name" value="Beta4Glucosyltransferase"/>
    <property type="match status" value="1"/>
</dbReference>
<dbReference type="AlphaFoldDB" id="A0A1I6IVC6"/>
<dbReference type="RefSeq" id="WP_051684560.1">
    <property type="nucleotide sequence ID" value="NZ_FOZC01000003.1"/>
</dbReference>
<accession>A0A1I6IVC6</accession>
<dbReference type="Pfam" id="PF00535">
    <property type="entry name" value="Glycos_transf_2"/>
    <property type="match status" value="1"/>
</dbReference>
<dbReference type="EMBL" id="FOZC01000003">
    <property type="protein sequence ID" value="SFR70668.1"/>
    <property type="molecule type" value="Genomic_DNA"/>
</dbReference>
<dbReference type="Gene3D" id="3.90.550.10">
    <property type="entry name" value="Spore Coat Polysaccharide Biosynthesis Protein SpsA, Chain A"/>
    <property type="match status" value="1"/>
</dbReference>
<protein>
    <submittedName>
        <fullName evidence="2">Tetratricopeptide repeat-containing protein</fullName>
    </submittedName>
</protein>
<organism evidence="2 3">
    <name type="scientific">[Clostridium] aminophilum</name>
    <dbReference type="NCBI Taxonomy" id="1526"/>
    <lineage>
        <taxon>Bacteria</taxon>
        <taxon>Bacillati</taxon>
        <taxon>Bacillota</taxon>
        <taxon>Clostridia</taxon>
        <taxon>Lachnospirales</taxon>
        <taxon>Lachnospiraceae</taxon>
    </lineage>
</organism>
<dbReference type="SUPFAM" id="SSF48452">
    <property type="entry name" value="TPR-like"/>
    <property type="match status" value="1"/>
</dbReference>
<dbReference type="PANTHER" id="PTHR43630">
    <property type="entry name" value="POLY-BETA-1,6-N-ACETYL-D-GLUCOSAMINE SYNTHASE"/>
    <property type="match status" value="1"/>
</dbReference>
<dbReference type="Gene3D" id="1.25.40.10">
    <property type="entry name" value="Tetratricopeptide repeat domain"/>
    <property type="match status" value="1"/>
</dbReference>
<proteinExistence type="predicted"/>
<dbReference type="Proteomes" id="UP000214760">
    <property type="component" value="Unassembled WGS sequence"/>
</dbReference>
<evidence type="ECO:0000313" key="3">
    <source>
        <dbReference type="Proteomes" id="UP000214760"/>
    </source>
</evidence>
<evidence type="ECO:0000259" key="1">
    <source>
        <dbReference type="Pfam" id="PF00535"/>
    </source>
</evidence>